<evidence type="ECO:0000256" key="2">
    <source>
        <dbReference type="ARBA" id="ARBA00022803"/>
    </source>
</evidence>
<dbReference type="VEuPathDB" id="TriTrypDB:ADEAN_000915500"/>
<dbReference type="PANTHER" id="PTHR16193:SF0">
    <property type="entry name" value="TETRATRICOPEPTIDE REPEAT PROTEIN 27"/>
    <property type="match status" value="1"/>
</dbReference>
<dbReference type="EMBL" id="LR877166">
    <property type="protein sequence ID" value="CAD2221623.1"/>
    <property type="molecule type" value="Genomic_DNA"/>
</dbReference>
<organism evidence="3 4">
    <name type="scientific">Angomonas deanei</name>
    <dbReference type="NCBI Taxonomy" id="59799"/>
    <lineage>
        <taxon>Eukaryota</taxon>
        <taxon>Discoba</taxon>
        <taxon>Euglenozoa</taxon>
        <taxon>Kinetoplastea</taxon>
        <taxon>Metakinetoplastina</taxon>
        <taxon>Trypanosomatida</taxon>
        <taxon>Trypanosomatidae</taxon>
        <taxon>Strigomonadinae</taxon>
        <taxon>Angomonas</taxon>
    </lineage>
</organism>
<gene>
    <name evidence="3" type="ORF">ADEAN_000915500</name>
</gene>
<dbReference type="Proteomes" id="UP000515908">
    <property type="component" value="Chromosome 22"/>
</dbReference>
<dbReference type="AlphaFoldDB" id="A0A7G2CT61"/>
<accession>A0A7G2CT61</accession>
<proteinExistence type="predicted"/>
<keyword evidence="1" id="KW-0677">Repeat</keyword>
<name>A0A7G2CT61_9TRYP</name>
<evidence type="ECO:0000256" key="1">
    <source>
        <dbReference type="ARBA" id="ARBA00022737"/>
    </source>
</evidence>
<dbReference type="PANTHER" id="PTHR16193">
    <property type="entry name" value="TETRATRICOPEPTIDE REPEAT PROTEIN 27"/>
    <property type="match status" value="1"/>
</dbReference>
<dbReference type="InterPro" id="IPR044244">
    <property type="entry name" value="TTC27/Emw1"/>
</dbReference>
<keyword evidence="2" id="KW-0802">TPR repeat</keyword>
<evidence type="ECO:0000313" key="3">
    <source>
        <dbReference type="EMBL" id="CAD2221623.1"/>
    </source>
</evidence>
<reference evidence="3 4" key="1">
    <citation type="submission" date="2020-08" db="EMBL/GenBank/DDBJ databases">
        <authorList>
            <person name="Newling K."/>
            <person name="Davey J."/>
            <person name="Forrester S."/>
        </authorList>
    </citation>
    <scope>NUCLEOTIDE SEQUENCE [LARGE SCALE GENOMIC DNA]</scope>
    <source>
        <strain evidence="4">Crithidia deanei Carvalho (ATCC PRA-265)</strain>
    </source>
</reference>
<evidence type="ECO:0000313" key="4">
    <source>
        <dbReference type="Proteomes" id="UP000515908"/>
    </source>
</evidence>
<protein>
    <submittedName>
        <fullName evidence="3">Uncharacterized protein</fullName>
    </submittedName>
</protein>
<keyword evidence="4" id="KW-1185">Reference proteome</keyword>
<sequence>MFHHDSPYQVNEEARQATRQRHRERVQALFTRLLDTFVTDPDLYHCAATLFFYLDGPLESYRYRQKELRACQQKEHWERDETKFKRTVECLESLFHDATEASELLKERLLSNDHPSEEDQKHVLEALVQLQSNVKAVLEASEEHMGQTASYEGVRDLAKRVRDAVREAKSTFILS</sequence>